<evidence type="ECO:0000313" key="1">
    <source>
        <dbReference type="EMBL" id="KRN95289.1"/>
    </source>
</evidence>
<accession>A0A0R2L0I0</accession>
<comment type="caution">
    <text evidence="1">The sequence shown here is derived from an EMBL/GenBank/DDBJ whole genome shotgun (WGS) entry which is preliminary data.</text>
</comment>
<dbReference type="RefSeq" id="WP_057801330.1">
    <property type="nucleotide sequence ID" value="NZ_JQBX01000001.1"/>
</dbReference>
<organism evidence="1 2">
    <name type="scientific">Pediococcus stilesii</name>
    <dbReference type="NCBI Taxonomy" id="331679"/>
    <lineage>
        <taxon>Bacteria</taxon>
        <taxon>Bacillati</taxon>
        <taxon>Bacillota</taxon>
        <taxon>Bacilli</taxon>
        <taxon>Lactobacillales</taxon>
        <taxon>Lactobacillaceae</taxon>
        <taxon>Pediococcus</taxon>
    </lineage>
</organism>
<proteinExistence type="predicted"/>
<dbReference type="PATRIC" id="fig|331679.3.peg.175"/>
<sequence length="301" mass="35080">MDKSEKKAPLVDGLLKVQANLDAGLKRGLDFADLFRVLTTTTDRMELLNAANRLFSFVVDSDSVLFPKKFEGSDYYLIFMTRLIELSGLKTNLGLETSVEKDHQILLHTWKETDQKFRFEIQNGAVNYVDQNSKQTIFSLDLKTKKMSFETDTINDTYFLNKVDNDKVLNAEVELFTKFGHILEDTYDFAVDFNMFDTRNNTIYEFEQLGLKTDITDQLFIDSAQNHFTLLNSDGQKGGFLQLNNQVIFSIFQEDSTSDQWAIQITDPEEKYSLFSVFKRYDFLNEWYVRNIQSLKLKMKF</sequence>
<gene>
    <name evidence="1" type="ORF">IV81_GL000173</name>
</gene>
<keyword evidence="2" id="KW-1185">Reference proteome</keyword>
<dbReference type="AlphaFoldDB" id="A0A0R2L0I0"/>
<dbReference type="STRING" id="331679.IV81_GL000173"/>
<dbReference type="Proteomes" id="UP000051859">
    <property type="component" value="Unassembled WGS sequence"/>
</dbReference>
<evidence type="ECO:0000313" key="2">
    <source>
        <dbReference type="Proteomes" id="UP000051859"/>
    </source>
</evidence>
<name>A0A0R2L0I0_9LACO</name>
<reference evidence="1 2" key="1">
    <citation type="journal article" date="2015" name="Genome Announc.">
        <title>Expanding the biotechnology potential of lactobacilli through comparative genomics of 213 strains and associated genera.</title>
        <authorList>
            <person name="Sun Z."/>
            <person name="Harris H.M."/>
            <person name="McCann A."/>
            <person name="Guo C."/>
            <person name="Argimon S."/>
            <person name="Zhang W."/>
            <person name="Yang X."/>
            <person name="Jeffery I.B."/>
            <person name="Cooney J.C."/>
            <person name="Kagawa T.F."/>
            <person name="Liu W."/>
            <person name="Song Y."/>
            <person name="Salvetti E."/>
            <person name="Wrobel A."/>
            <person name="Rasinkangas P."/>
            <person name="Parkhill J."/>
            <person name="Rea M.C."/>
            <person name="O'Sullivan O."/>
            <person name="Ritari J."/>
            <person name="Douillard F.P."/>
            <person name="Paul Ross R."/>
            <person name="Yang R."/>
            <person name="Briner A.E."/>
            <person name="Felis G.E."/>
            <person name="de Vos W.M."/>
            <person name="Barrangou R."/>
            <person name="Klaenhammer T.R."/>
            <person name="Caufield P.W."/>
            <person name="Cui Y."/>
            <person name="Zhang H."/>
            <person name="O'Toole P.W."/>
        </authorList>
    </citation>
    <scope>NUCLEOTIDE SEQUENCE [LARGE SCALE GENOMIC DNA]</scope>
    <source>
        <strain evidence="1 2">DSM 18001</strain>
    </source>
</reference>
<protein>
    <submittedName>
        <fullName evidence="1">Uncharacterized protein</fullName>
    </submittedName>
</protein>
<dbReference type="EMBL" id="JQBX01000001">
    <property type="protein sequence ID" value="KRN95289.1"/>
    <property type="molecule type" value="Genomic_DNA"/>
</dbReference>